<dbReference type="InterPro" id="IPR008993">
    <property type="entry name" value="TIMP-like_OB-fold"/>
</dbReference>
<dbReference type="Gene3D" id="2.40.50.120">
    <property type="match status" value="1"/>
</dbReference>
<evidence type="ECO:0000313" key="3">
    <source>
        <dbReference type="EMBL" id="RIW34649.1"/>
    </source>
</evidence>
<name>A0A3A1QZC3_9BACI</name>
<proteinExistence type="predicted"/>
<dbReference type="Proteomes" id="UP000265801">
    <property type="component" value="Unassembled WGS sequence"/>
</dbReference>
<keyword evidence="2" id="KW-0732">Signal</keyword>
<dbReference type="AlphaFoldDB" id="A0A3A1QZC3"/>
<accession>A0A3A1QZC3</accession>
<keyword evidence="4" id="KW-1185">Reference proteome</keyword>
<gene>
    <name evidence="3" type="ORF">D3H55_09035</name>
</gene>
<comment type="caution">
    <text evidence="3">The sequence shown here is derived from an EMBL/GenBank/DDBJ whole genome shotgun (WGS) entry which is preliminary data.</text>
</comment>
<keyword evidence="1" id="KW-0472">Membrane</keyword>
<protein>
    <recommendedName>
        <fullName evidence="5">Cobalamin biosynthesis protein CbiN</fullName>
    </recommendedName>
</protein>
<feature type="chain" id="PRO_5017209818" description="Cobalamin biosynthesis protein CbiN" evidence="2">
    <location>
        <begin position="28"/>
        <end position="187"/>
    </location>
</feature>
<dbReference type="RefSeq" id="WP_119546587.1">
    <property type="nucleotide sequence ID" value="NZ_QXIR01000010.1"/>
</dbReference>
<sequence length="187" mass="20293">MKYLLNVLVLVSSIFICFTINPNPANACSCIEPLSVEDELARSEAVFSGKAVKVTDKEAGFRKSGLKRIIFEVHETWKGASDSQILITTGSGGGDCGIEFREGEDYLVYARQSDMYGGSGDLVTIMCDRTAKLTEAVEDMELLGEGSPPENVVDLQEKNIRTLLLWGVCGAAAVAGLVVVERKMKKH</sequence>
<feature type="signal peptide" evidence="2">
    <location>
        <begin position="1"/>
        <end position="27"/>
    </location>
</feature>
<evidence type="ECO:0000313" key="4">
    <source>
        <dbReference type="Proteomes" id="UP000265801"/>
    </source>
</evidence>
<evidence type="ECO:0008006" key="5">
    <source>
        <dbReference type="Google" id="ProtNLM"/>
    </source>
</evidence>
<keyword evidence="1" id="KW-0812">Transmembrane</keyword>
<evidence type="ECO:0000256" key="1">
    <source>
        <dbReference type="SAM" id="Phobius"/>
    </source>
</evidence>
<dbReference type="EMBL" id="QXIR01000010">
    <property type="protein sequence ID" value="RIW34649.1"/>
    <property type="molecule type" value="Genomic_DNA"/>
</dbReference>
<dbReference type="SUPFAM" id="SSF50242">
    <property type="entry name" value="TIMP-like"/>
    <property type="match status" value="1"/>
</dbReference>
<feature type="transmembrane region" description="Helical" evidence="1">
    <location>
        <begin position="163"/>
        <end position="180"/>
    </location>
</feature>
<evidence type="ECO:0000256" key="2">
    <source>
        <dbReference type="SAM" id="SignalP"/>
    </source>
</evidence>
<dbReference type="OrthoDB" id="8221747at2"/>
<keyword evidence="1" id="KW-1133">Transmembrane helix</keyword>
<organism evidence="3 4">
    <name type="scientific">Bacillus salacetis</name>
    <dbReference type="NCBI Taxonomy" id="2315464"/>
    <lineage>
        <taxon>Bacteria</taxon>
        <taxon>Bacillati</taxon>
        <taxon>Bacillota</taxon>
        <taxon>Bacilli</taxon>
        <taxon>Bacillales</taxon>
        <taxon>Bacillaceae</taxon>
        <taxon>Bacillus</taxon>
    </lineage>
</organism>
<reference evidence="3 4" key="1">
    <citation type="submission" date="2018-09" db="EMBL/GenBank/DDBJ databases">
        <title>Bacillus saliacetes sp. nov., isolated from Thai shrimp paste (Ka-pi).</title>
        <authorList>
            <person name="Daroonpunt R."/>
            <person name="Tanasupawat S."/>
            <person name="Yiamsombut S."/>
        </authorList>
    </citation>
    <scope>NUCLEOTIDE SEQUENCE [LARGE SCALE GENOMIC DNA]</scope>
    <source>
        <strain evidence="3 4">SKP7-4</strain>
    </source>
</reference>